<evidence type="ECO:0000313" key="3">
    <source>
        <dbReference type="Proteomes" id="UP000657006"/>
    </source>
</evidence>
<reference evidence="2" key="1">
    <citation type="submission" date="2020-08" db="EMBL/GenBank/DDBJ databases">
        <title>Genome public.</title>
        <authorList>
            <person name="Liu C."/>
            <person name="Sun Q."/>
        </authorList>
    </citation>
    <scope>NUCLEOTIDE SEQUENCE</scope>
    <source>
        <strain evidence="2">NSJ-32</strain>
    </source>
</reference>
<protein>
    <submittedName>
        <fullName evidence="2">Ribosomal L7Ae/L30e/S12e/Gadd45 family protein</fullName>
    </submittedName>
</protein>
<dbReference type="AlphaFoldDB" id="A0A926DW41"/>
<gene>
    <name evidence="2" type="ORF">H8730_14465</name>
</gene>
<feature type="domain" description="Ribosomal protein eL8/eL30/eS12/Gadd45" evidence="1">
    <location>
        <begin position="5"/>
        <end position="94"/>
    </location>
</feature>
<dbReference type="Gene3D" id="3.30.1330.30">
    <property type="match status" value="1"/>
</dbReference>
<evidence type="ECO:0000259" key="1">
    <source>
        <dbReference type="Pfam" id="PF01248"/>
    </source>
</evidence>
<dbReference type="SUPFAM" id="SSF55315">
    <property type="entry name" value="L30e-like"/>
    <property type="match status" value="1"/>
</dbReference>
<accession>A0A926DW41</accession>
<sequence length="126" mass="14083">MNNQKILSLLGLCYKAGRLAAGEVRCETAVRSGDAKLVLVTEDASKNTKKKFTNRCAYYQVTLMTLPFTKIVLGKALGKEERSCAAVCEEGFAKSIRKWLDEQAEEMEGNDIVNETEGWMNRVNKD</sequence>
<comment type="caution">
    <text evidence="2">The sequence shown here is derived from an EMBL/GenBank/DDBJ whole genome shotgun (WGS) entry which is preliminary data.</text>
</comment>
<dbReference type="InterPro" id="IPR029064">
    <property type="entry name" value="Ribosomal_eL30-like_sf"/>
</dbReference>
<evidence type="ECO:0000313" key="2">
    <source>
        <dbReference type="EMBL" id="MBC8544749.1"/>
    </source>
</evidence>
<keyword evidence="3" id="KW-1185">Reference proteome</keyword>
<dbReference type="RefSeq" id="WP_177719175.1">
    <property type="nucleotide sequence ID" value="NZ_JACRSQ010000030.1"/>
</dbReference>
<organism evidence="2 3">
    <name type="scientific">Bianquea renquensis</name>
    <dbReference type="NCBI Taxonomy" id="2763661"/>
    <lineage>
        <taxon>Bacteria</taxon>
        <taxon>Bacillati</taxon>
        <taxon>Bacillota</taxon>
        <taxon>Clostridia</taxon>
        <taxon>Eubacteriales</taxon>
        <taxon>Bianqueaceae</taxon>
        <taxon>Bianquea</taxon>
    </lineage>
</organism>
<name>A0A926DW41_9FIRM</name>
<dbReference type="EMBL" id="JACRSQ010000030">
    <property type="protein sequence ID" value="MBC8544749.1"/>
    <property type="molecule type" value="Genomic_DNA"/>
</dbReference>
<dbReference type="Proteomes" id="UP000657006">
    <property type="component" value="Unassembled WGS sequence"/>
</dbReference>
<dbReference type="Pfam" id="PF01248">
    <property type="entry name" value="Ribosomal_L7Ae"/>
    <property type="match status" value="1"/>
</dbReference>
<dbReference type="InterPro" id="IPR004038">
    <property type="entry name" value="Ribosomal_eL8/eL30/eS12/Gad45"/>
</dbReference>
<proteinExistence type="predicted"/>